<gene>
    <name evidence="5" type="ORF">JOF56_007988</name>
</gene>
<keyword evidence="2 5" id="KW-0238">DNA-binding</keyword>
<dbReference type="Proteomes" id="UP001519332">
    <property type="component" value="Unassembled WGS sequence"/>
</dbReference>
<accession>A0ABS4TT69</accession>
<proteinExistence type="predicted"/>
<evidence type="ECO:0000313" key="5">
    <source>
        <dbReference type="EMBL" id="MBP2327603.1"/>
    </source>
</evidence>
<dbReference type="Gene3D" id="3.30.70.920">
    <property type="match status" value="1"/>
</dbReference>
<dbReference type="GO" id="GO:0003677">
    <property type="term" value="F:DNA binding"/>
    <property type="evidence" value="ECO:0007669"/>
    <property type="project" value="UniProtKB-KW"/>
</dbReference>
<dbReference type="InterPro" id="IPR000485">
    <property type="entry name" value="AsnC-type_HTH_dom"/>
</dbReference>
<organism evidence="5 6">
    <name type="scientific">Kibdelosporangium banguiense</name>
    <dbReference type="NCBI Taxonomy" id="1365924"/>
    <lineage>
        <taxon>Bacteria</taxon>
        <taxon>Bacillati</taxon>
        <taxon>Actinomycetota</taxon>
        <taxon>Actinomycetes</taxon>
        <taxon>Pseudonocardiales</taxon>
        <taxon>Pseudonocardiaceae</taxon>
        <taxon>Kibdelosporangium</taxon>
    </lineage>
</organism>
<protein>
    <submittedName>
        <fullName evidence="5">DNA-binding Lrp family transcriptional regulator</fullName>
    </submittedName>
</protein>
<dbReference type="Pfam" id="PF01037">
    <property type="entry name" value="AsnC_trans_reg"/>
    <property type="match status" value="1"/>
</dbReference>
<dbReference type="PROSITE" id="PS50956">
    <property type="entry name" value="HTH_ASNC_2"/>
    <property type="match status" value="1"/>
</dbReference>
<dbReference type="Pfam" id="PF13404">
    <property type="entry name" value="HTH_AsnC-type"/>
    <property type="match status" value="2"/>
</dbReference>
<evidence type="ECO:0000256" key="1">
    <source>
        <dbReference type="ARBA" id="ARBA00023015"/>
    </source>
</evidence>
<evidence type="ECO:0000256" key="2">
    <source>
        <dbReference type="ARBA" id="ARBA00023125"/>
    </source>
</evidence>
<dbReference type="SUPFAM" id="SSF46785">
    <property type="entry name" value="Winged helix' DNA-binding domain"/>
    <property type="match status" value="2"/>
</dbReference>
<dbReference type="PANTHER" id="PTHR30154">
    <property type="entry name" value="LEUCINE-RESPONSIVE REGULATORY PROTEIN"/>
    <property type="match status" value="1"/>
</dbReference>
<dbReference type="PRINTS" id="PR00033">
    <property type="entry name" value="HTHASNC"/>
</dbReference>
<keyword evidence="1" id="KW-0805">Transcription regulation</keyword>
<dbReference type="EMBL" id="JAGINW010000001">
    <property type="protein sequence ID" value="MBP2327603.1"/>
    <property type="molecule type" value="Genomic_DNA"/>
</dbReference>
<evidence type="ECO:0000259" key="4">
    <source>
        <dbReference type="PROSITE" id="PS50956"/>
    </source>
</evidence>
<dbReference type="SMART" id="SM00344">
    <property type="entry name" value="HTH_ASNC"/>
    <property type="match status" value="2"/>
</dbReference>
<keyword evidence="6" id="KW-1185">Reference proteome</keyword>
<dbReference type="InterPro" id="IPR011008">
    <property type="entry name" value="Dimeric_a/b-barrel"/>
</dbReference>
<dbReference type="SUPFAM" id="SSF54909">
    <property type="entry name" value="Dimeric alpha+beta barrel"/>
    <property type="match status" value="2"/>
</dbReference>
<dbReference type="InterPro" id="IPR019887">
    <property type="entry name" value="Tscrpt_reg_AsnC/Lrp_C"/>
</dbReference>
<dbReference type="Gene3D" id="1.10.10.10">
    <property type="entry name" value="Winged helix-like DNA-binding domain superfamily/Winged helix DNA-binding domain"/>
    <property type="match status" value="2"/>
</dbReference>
<evidence type="ECO:0000256" key="3">
    <source>
        <dbReference type="ARBA" id="ARBA00023163"/>
    </source>
</evidence>
<dbReference type="InterPro" id="IPR036390">
    <property type="entry name" value="WH_DNA-bd_sf"/>
</dbReference>
<feature type="domain" description="HTH asnC-type" evidence="4">
    <location>
        <begin position="6"/>
        <end position="66"/>
    </location>
</feature>
<keyword evidence="3" id="KW-0804">Transcription</keyword>
<dbReference type="InterPro" id="IPR036388">
    <property type="entry name" value="WH-like_DNA-bd_sf"/>
</dbReference>
<comment type="caution">
    <text evidence="5">The sequence shown here is derived from an EMBL/GenBank/DDBJ whole genome shotgun (WGS) entry which is preliminary data.</text>
</comment>
<evidence type="ECO:0000313" key="6">
    <source>
        <dbReference type="Proteomes" id="UP001519332"/>
    </source>
</evidence>
<dbReference type="PANTHER" id="PTHR30154:SF34">
    <property type="entry name" value="TRANSCRIPTIONAL REGULATOR AZLB"/>
    <property type="match status" value="1"/>
</dbReference>
<dbReference type="RefSeq" id="WP_209644527.1">
    <property type="nucleotide sequence ID" value="NZ_JAGINW010000001.1"/>
</dbReference>
<name>A0ABS4TT69_9PSEU</name>
<sequence>MDTVILDDVDRGLVHALQIDGRAPLRTIASVIGVSENTVARRYQRLRSAGVMRVVGAINGARLGYTAWTLRLQCTPDAATAVAAALADRPDTSWVYLLSGGTEISCNTQARSVGDRDALLLSKLPRTRRVTSVSAHSILRATALPTMWSGLHWLNADQVDALRPEPPAVDDTPITLDAGDKALLGALSLDGRTGYAELASVTDWSDSTVKRRMDHLRRSGVLSYMLDIPPAALGFHAEARLWMSVQPSRLVGTAETLANHPEVSFAAVTTGATNLTAAVNCRDTGDLYRFLTERVSALDATWAMETAPVIRTVKRAGTVLPV</sequence>
<dbReference type="InterPro" id="IPR019888">
    <property type="entry name" value="Tscrpt_reg_AsnC-like"/>
</dbReference>
<reference evidence="5 6" key="1">
    <citation type="submission" date="2021-03" db="EMBL/GenBank/DDBJ databases">
        <title>Sequencing the genomes of 1000 actinobacteria strains.</title>
        <authorList>
            <person name="Klenk H.-P."/>
        </authorList>
    </citation>
    <scope>NUCLEOTIDE SEQUENCE [LARGE SCALE GENOMIC DNA]</scope>
    <source>
        <strain evidence="5 6">DSM 46670</strain>
    </source>
</reference>